<reference evidence="1 2" key="1">
    <citation type="submission" date="2020-08" db="EMBL/GenBank/DDBJ databases">
        <authorList>
            <person name="Criscuolo A."/>
        </authorList>
    </citation>
    <scope>NUCLEOTIDE SEQUENCE [LARGE SCALE GENOMIC DNA]</scope>
    <source>
        <strain evidence="1">CIP111764</strain>
    </source>
</reference>
<evidence type="ECO:0008006" key="3">
    <source>
        <dbReference type="Google" id="ProtNLM"/>
    </source>
</evidence>
<keyword evidence="2" id="KW-1185">Reference proteome</keyword>
<dbReference type="Proteomes" id="UP000583387">
    <property type="component" value="Unassembled WGS sequence"/>
</dbReference>
<dbReference type="RefSeq" id="WP_210768873.1">
    <property type="nucleotide sequence ID" value="NZ_CAJFCI010000096.1"/>
</dbReference>
<dbReference type="EMBL" id="CAJFCI010000096">
    <property type="protein sequence ID" value="CAD5110553.1"/>
    <property type="molecule type" value="Genomic_DNA"/>
</dbReference>
<comment type="caution">
    <text evidence="1">The sequence shown here is derived from an EMBL/GenBank/DDBJ whole genome shotgun (WGS) entry which is preliminary data.</text>
</comment>
<organism evidence="1 2">
    <name type="scientific">Zestomonas carbonaria</name>
    <dbReference type="NCBI Taxonomy" id="2762745"/>
    <lineage>
        <taxon>Bacteria</taxon>
        <taxon>Pseudomonadati</taxon>
        <taxon>Pseudomonadota</taxon>
        <taxon>Gammaproteobacteria</taxon>
        <taxon>Pseudomonadales</taxon>
        <taxon>Pseudomonadaceae</taxon>
        <taxon>Zestomonas</taxon>
    </lineage>
</organism>
<protein>
    <recommendedName>
        <fullName evidence="3">DUF4198 domain-containing protein</fullName>
    </recommendedName>
</protein>
<name>A0A7U7ESX4_9GAMM</name>
<gene>
    <name evidence="1" type="ORF">PSEWESI4_04876</name>
</gene>
<accession>A0A7U7ESX4</accession>
<proteinExistence type="predicted"/>
<sequence length="208" mass="22398">MFRTPYRSAILGLSLFGGLCVTQAAFADYLWLERSGASVQARLSEFQPSEHLALGKLLEPQLLLADGKSTPLAVAGDALRVEGGGAGDLRVTAKHAEGSKLTIYEAREGRHETRAANDLELVPTTPDGNTFKLHWKGTVVAASQVNVYTSEQWSRTLKPAADGSVTLDTPFPARYVLEVAAEINGAATVDGKRYDRVTHVATLSFEVK</sequence>
<evidence type="ECO:0000313" key="2">
    <source>
        <dbReference type="Proteomes" id="UP000583387"/>
    </source>
</evidence>
<dbReference type="AlphaFoldDB" id="A0A7U7ESX4"/>
<evidence type="ECO:0000313" key="1">
    <source>
        <dbReference type="EMBL" id="CAD5110553.1"/>
    </source>
</evidence>